<dbReference type="Proteomes" id="UP000694402">
    <property type="component" value="Unassembled WGS sequence"/>
</dbReference>
<sequence>MGFHGRAVEHKPKITMRKASCRLEWCKARHHWTLEQHSLEGGITLHHLAVHGQILVWRMPGECYLPQCIVTTVTFGGGGIMVWGCFSWSGLGPLVPVKGNLNATPYNDILDDSVLLTLWQHFLQGPFLFYHNNAPVNKARSIQK</sequence>
<reference evidence="1" key="2">
    <citation type="submission" date="2025-08" db="UniProtKB">
        <authorList>
            <consortium name="Ensembl"/>
        </authorList>
    </citation>
    <scope>IDENTIFICATION</scope>
</reference>
<proteinExistence type="predicted"/>
<evidence type="ECO:0000313" key="2">
    <source>
        <dbReference type="Proteomes" id="UP000694402"/>
    </source>
</evidence>
<evidence type="ECO:0000313" key="1">
    <source>
        <dbReference type="Ensembl" id="ENSOTSP00005135785.1"/>
    </source>
</evidence>
<name>A0AAZ3R5V7_ONCTS</name>
<dbReference type="GO" id="GO:0003676">
    <property type="term" value="F:nucleic acid binding"/>
    <property type="evidence" value="ECO:0007669"/>
    <property type="project" value="InterPro"/>
</dbReference>
<dbReference type="Ensembl" id="ENSOTST00005141610.1">
    <property type="protein sequence ID" value="ENSOTSP00005135785.1"/>
    <property type="gene ID" value="ENSOTSG00005077375.1"/>
</dbReference>
<protein>
    <submittedName>
        <fullName evidence="1">Uncharacterized protein</fullName>
    </submittedName>
</protein>
<dbReference type="GeneTree" id="ENSGT00970000196811"/>
<dbReference type="AlphaFoldDB" id="A0AAZ3R5V7"/>
<reference evidence="2" key="1">
    <citation type="journal article" date="2018" name="PLoS ONE">
        <title>Chinook salmon (Oncorhynchus tshawytscha) genome and transcriptome.</title>
        <authorList>
            <person name="Christensen K.A."/>
            <person name="Leong J.S."/>
            <person name="Sakhrani D."/>
            <person name="Biagi C.A."/>
            <person name="Minkley D.R."/>
            <person name="Withler R.E."/>
            <person name="Rondeau E.B."/>
            <person name="Koop B.F."/>
            <person name="Devlin R.H."/>
        </authorList>
    </citation>
    <scope>NUCLEOTIDE SEQUENCE [LARGE SCALE GENOMIC DNA]</scope>
</reference>
<keyword evidence="2" id="KW-1185">Reference proteome</keyword>
<accession>A0AAZ3R5V7</accession>
<organism evidence="1 2">
    <name type="scientific">Oncorhynchus tshawytscha</name>
    <name type="common">Chinook salmon</name>
    <name type="synonym">Salmo tshawytscha</name>
    <dbReference type="NCBI Taxonomy" id="74940"/>
    <lineage>
        <taxon>Eukaryota</taxon>
        <taxon>Metazoa</taxon>
        <taxon>Chordata</taxon>
        <taxon>Craniata</taxon>
        <taxon>Vertebrata</taxon>
        <taxon>Euteleostomi</taxon>
        <taxon>Actinopterygii</taxon>
        <taxon>Neopterygii</taxon>
        <taxon>Teleostei</taxon>
        <taxon>Protacanthopterygii</taxon>
        <taxon>Salmoniformes</taxon>
        <taxon>Salmonidae</taxon>
        <taxon>Salmoninae</taxon>
        <taxon>Oncorhynchus</taxon>
    </lineage>
</organism>
<reference evidence="1" key="3">
    <citation type="submission" date="2025-09" db="UniProtKB">
        <authorList>
            <consortium name="Ensembl"/>
        </authorList>
    </citation>
    <scope>IDENTIFICATION</scope>
</reference>
<dbReference type="InterPro" id="IPR036397">
    <property type="entry name" value="RNaseH_sf"/>
</dbReference>
<dbReference type="Gene3D" id="3.30.420.10">
    <property type="entry name" value="Ribonuclease H-like superfamily/Ribonuclease H"/>
    <property type="match status" value="1"/>
</dbReference>